<name>A0ABW4W581_9BACI</name>
<gene>
    <name evidence="2" type="ORF">ACFSJF_14395</name>
</gene>
<keyword evidence="3" id="KW-1185">Reference proteome</keyword>
<comment type="caution">
    <text evidence="2">The sequence shown here is derived from an EMBL/GenBank/DDBJ whole genome shotgun (WGS) entry which is preliminary data.</text>
</comment>
<keyword evidence="1" id="KW-0472">Membrane</keyword>
<keyword evidence="1" id="KW-0812">Transmembrane</keyword>
<proteinExistence type="predicted"/>
<evidence type="ECO:0000313" key="2">
    <source>
        <dbReference type="EMBL" id="MFD2045465.1"/>
    </source>
</evidence>
<feature type="transmembrane region" description="Helical" evidence="1">
    <location>
        <begin position="6"/>
        <end position="24"/>
    </location>
</feature>
<keyword evidence="1" id="KW-1133">Transmembrane helix</keyword>
<feature type="transmembrane region" description="Helical" evidence="1">
    <location>
        <begin position="96"/>
        <end position="115"/>
    </location>
</feature>
<feature type="transmembrane region" description="Helical" evidence="1">
    <location>
        <begin position="31"/>
        <end position="49"/>
    </location>
</feature>
<organism evidence="2 3">
    <name type="scientific">Ornithinibacillus salinisoli</name>
    <dbReference type="NCBI Taxonomy" id="1848459"/>
    <lineage>
        <taxon>Bacteria</taxon>
        <taxon>Bacillati</taxon>
        <taxon>Bacillota</taxon>
        <taxon>Bacilli</taxon>
        <taxon>Bacillales</taxon>
        <taxon>Bacillaceae</taxon>
        <taxon>Ornithinibacillus</taxon>
    </lineage>
</organism>
<dbReference type="RefSeq" id="WP_377558105.1">
    <property type="nucleotide sequence ID" value="NZ_JBHUHQ010000019.1"/>
</dbReference>
<evidence type="ECO:0000313" key="3">
    <source>
        <dbReference type="Proteomes" id="UP001597383"/>
    </source>
</evidence>
<feature type="transmembrane region" description="Helical" evidence="1">
    <location>
        <begin position="61"/>
        <end position="84"/>
    </location>
</feature>
<reference evidence="3" key="1">
    <citation type="journal article" date="2019" name="Int. J. Syst. Evol. Microbiol.">
        <title>The Global Catalogue of Microorganisms (GCM) 10K type strain sequencing project: providing services to taxonomists for standard genome sequencing and annotation.</title>
        <authorList>
            <consortium name="The Broad Institute Genomics Platform"/>
            <consortium name="The Broad Institute Genome Sequencing Center for Infectious Disease"/>
            <person name="Wu L."/>
            <person name="Ma J."/>
        </authorList>
    </citation>
    <scope>NUCLEOTIDE SEQUENCE [LARGE SCALE GENOMIC DNA]</scope>
    <source>
        <strain evidence="3">R28</strain>
    </source>
</reference>
<evidence type="ECO:0000256" key="1">
    <source>
        <dbReference type="SAM" id="Phobius"/>
    </source>
</evidence>
<accession>A0ABW4W581</accession>
<sequence length="161" mass="19064">MALPISIVLTIFTLYIAFFMKKNFSFLHNAILFMVIAIVTKNYFTIMIMELKLLKSTEDSTLFVCFLIYRDIMIPMLVVIFLNLFMKTELRYRRMIIFIGAIGSFLFIDVFFIYFDIVEWIQWNLFFALIVNVGYMIVGFGISKLLLCIRDWEGIQHESNL</sequence>
<dbReference type="Proteomes" id="UP001597383">
    <property type="component" value="Unassembled WGS sequence"/>
</dbReference>
<protein>
    <submittedName>
        <fullName evidence="2">Uncharacterized protein</fullName>
    </submittedName>
</protein>
<feature type="transmembrane region" description="Helical" evidence="1">
    <location>
        <begin position="121"/>
        <end position="142"/>
    </location>
</feature>
<dbReference type="EMBL" id="JBHUHQ010000019">
    <property type="protein sequence ID" value="MFD2045465.1"/>
    <property type="molecule type" value="Genomic_DNA"/>
</dbReference>